<reference evidence="2" key="1">
    <citation type="submission" date="2008-10" db="EMBL/GenBank/DDBJ databases">
        <title>Cloning and characterization of cold regulated sequences in cypress (Cupressus sempervirens).</title>
        <authorList>
            <person name="Pedron L."/>
            <person name="Baldi P."/>
            <person name="La Porta N."/>
        </authorList>
    </citation>
    <scope>NUCLEOTIDE SEQUENCE</scope>
    <source>
        <strain evidence="2">Cyplp118</strain>
    </source>
</reference>
<feature type="compositionally biased region" description="Polar residues" evidence="1">
    <location>
        <begin position="33"/>
        <end position="53"/>
    </location>
</feature>
<dbReference type="EMBL" id="FJ380000">
    <property type="protein sequence ID" value="ACJ09639.1"/>
    <property type="molecule type" value="mRNA"/>
</dbReference>
<name>B6VER0_CUPSE</name>
<feature type="compositionally biased region" description="Basic and acidic residues" evidence="1">
    <location>
        <begin position="1"/>
        <end position="11"/>
    </location>
</feature>
<protein>
    <submittedName>
        <fullName evidence="2">Uncharacterized protein</fullName>
    </submittedName>
</protein>
<feature type="region of interest" description="Disordered" evidence="1">
    <location>
        <begin position="1"/>
        <end position="65"/>
    </location>
</feature>
<evidence type="ECO:0000313" key="2">
    <source>
        <dbReference type="EMBL" id="ACJ09639.1"/>
    </source>
</evidence>
<evidence type="ECO:0000256" key="1">
    <source>
        <dbReference type="SAM" id="MobiDB-lite"/>
    </source>
</evidence>
<dbReference type="AlphaFoldDB" id="B6VER0"/>
<proteinExistence type="evidence at transcript level"/>
<organism evidence="2">
    <name type="scientific">Cupressus sempervirens</name>
    <name type="common">Italian cypress</name>
    <dbReference type="NCBI Taxonomy" id="13469"/>
    <lineage>
        <taxon>Eukaryota</taxon>
        <taxon>Viridiplantae</taxon>
        <taxon>Streptophyta</taxon>
        <taxon>Embryophyta</taxon>
        <taxon>Tracheophyta</taxon>
        <taxon>Spermatophyta</taxon>
        <taxon>Pinopsida</taxon>
        <taxon>Pinidae</taxon>
        <taxon>Conifers II</taxon>
        <taxon>Cupressales</taxon>
        <taxon>Cupressaceae</taxon>
        <taxon>Cupressus</taxon>
    </lineage>
</organism>
<feature type="non-terminal residue" evidence="2">
    <location>
        <position position="125"/>
    </location>
</feature>
<accession>B6VER0</accession>
<feature type="non-terminal residue" evidence="2">
    <location>
        <position position="1"/>
    </location>
</feature>
<feature type="compositionally biased region" description="Basic residues" evidence="1">
    <location>
        <begin position="19"/>
        <end position="32"/>
    </location>
</feature>
<feature type="compositionally biased region" description="Basic and acidic residues" evidence="1">
    <location>
        <begin position="54"/>
        <end position="65"/>
    </location>
</feature>
<sequence length="125" mass="13772">GKHVEMDEIHSMKGPKNVGGRKHRNAKAKHSSGKSLNPTTSTSKYEHQNSSQDPGEHVGNNHEADWQLVTENDLNSEAGLCESMQEGMFPEMTEPSFLLSKSFSSLLSSALPTVAQGQKWMLLYS</sequence>